<dbReference type="EC" id="2.4.3.3" evidence="14"/>
<dbReference type="KEGG" id="aplc:110982145"/>
<evidence type="ECO:0000256" key="8">
    <source>
        <dbReference type="ARBA" id="ARBA00022989"/>
    </source>
</evidence>
<dbReference type="RefSeq" id="XP_022096052.1">
    <property type="nucleotide sequence ID" value="XM_022240360.1"/>
</dbReference>
<dbReference type="Pfam" id="PF00777">
    <property type="entry name" value="Glyco_transf_29"/>
    <property type="match status" value="1"/>
</dbReference>
<keyword evidence="18" id="KW-1185">Reference proteome</keyword>
<evidence type="ECO:0000256" key="5">
    <source>
        <dbReference type="ARBA" id="ARBA00022679"/>
    </source>
</evidence>
<dbReference type="GeneID" id="110982145"/>
<evidence type="ECO:0000256" key="17">
    <source>
        <dbReference type="SAM" id="Phobius"/>
    </source>
</evidence>
<evidence type="ECO:0000256" key="16">
    <source>
        <dbReference type="ARBA" id="ARBA00052285"/>
    </source>
</evidence>
<evidence type="ECO:0000256" key="10">
    <source>
        <dbReference type="ARBA" id="ARBA00023136"/>
    </source>
</evidence>
<keyword evidence="6 17" id="KW-0812">Transmembrane</keyword>
<dbReference type="GO" id="GO:0000139">
    <property type="term" value="C:Golgi membrane"/>
    <property type="evidence" value="ECO:0007669"/>
    <property type="project" value="UniProtKB-SubCell"/>
</dbReference>
<comment type="catalytic activity">
    <reaction evidence="15">
        <text>a 3-O-[N-acetyl-alpha-neuraminyl-(2-&gt;3)-beta-D-galactosyl-(1-&gt;3)-N-acetyl-alpha-D-galactosaminyl]-L-threonyl-[protein] + CMP-N-acetyl-beta-neuraminate = a 3-O-{alpha-Neu5Ac-(2-&gt;3)-beta-D-Gal-(1-&gt;3)-[alpha-Neu5Ac-(2-&gt;6)]-alpha-D-GalNAc}-L-threonyl-[protein] + CMP + H(+)</text>
        <dbReference type="Rhea" id="RHEA:81659"/>
        <dbReference type="Rhea" id="RHEA-COMP:14417"/>
        <dbReference type="Rhea" id="RHEA-COMP:16763"/>
        <dbReference type="ChEBI" id="CHEBI:15378"/>
        <dbReference type="ChEBI" id="CHEBI:57812"/>
        <dbReference type="ChEBI" id="CHEBI:60377"/>
        <dbReference type="ChEBI" id="CHEBI:139598"/>
        <dbReference type="ChEBI" id="CHEBI:156398"/>
    </reaction>
    <physiologicalReaction direction="left-to-right" evidence="15">
        <dbReference type="Rhea" id="RHEA:81660"/>
    </physiologicalReaction>
</comment>
<dbReference type="InterPro" id="IPR038578">
    <property type="entry name" value="GT29-like_sf"/>
</dbReference>
<comment type="subcellular location">
    <subcellularLocation>
        <location evidence="1">Golgi apparatus membrane</location>
        <topology evidence="1">Single-pass type II membrane protein</topology>
    </subcellularLocation>
</comment>
<keyword evidence="4" id="KW-0328">Glycosyltransferase</keyword>
<proteinExistence type="inferred from homology"/>
<dbReference type="FunFam" id="3.90.1480.20:FF:000015">
    <property type="entry name" value="Lactosylceramide alpha-2,3-sialyltransferase"/>
    <property type="match status" value="1"/>
</dbReference>
<evidence type="ECO:0000313" key="19">
    <source>
        <dbReference type="RefSeq" id="XP_022096052.1"/>
    </source>
</evidence>
<dbReference type="AlphaFoldDB" id="A0A8B7YRZ7"/>
<evidence type="ECO:0000313" key="20">
    <source>
        <dbReference type="RefSeq" id="XP_022096054.1"/>
    </source>
</evidence>
<keyword evidence="11" id="KW-1015">Disulfide bond</keyword>
<comment type="similarity">
    <text evidence="3">Belongs to the glycosyltransferase 29 family.</text>
</comment>
<comment type="catalytic activity">
    <reaction evidence="13">
        <text>a beta-D-galactosyl-(1-&gt;3)-N-acetyl-alpha-D-galactosaminyl derivative + CMP-N-acetyl-beta-neuraminate = a beta-D-galactosyl-(1-&gt;3)-[N-acetyl-alpha-neuraminyl-(2-&gt;6)]-N-acetyl-alpha-D-galactosaminyl derivative + CMP + H(+)</text>
        <dbReference type="Rhea" id="RHEA:11136"/>
        <dbReference type="ChEBI" id="CHEBI:15378"/>
        <dbReference type="ChEBI" id="CHEBI:57812"/>
        <dbReference type="ChEBI" id="CHEBI:60377"/>
        <dbReference type="ChEBI" id="CHEBI:133470"/>
        <dbReference type="ChEBI" id="CHEBI:140764"/>
        <dbReference type="EC" id="2.4.3.3"/>
    </reaction>
    <physiologicalReaction direction="left-to-right" evidence="13">
        <dbReference type="Rhea" id="RHEA:11137"/>
    </physiologicalReaction>
</comment>
<evidence type="ECO:0000313" key="18">
    <source>
        <dbReference type="Proteomes" id="UP000694845"/>
    </source>
</evidence>
<keyword evidence="7" id="KW-0735">Signal-anchor</keyword>
<evidence type="ECO:0000256" key="6">
    <source>
        <dbReference type="ARBA" id="ARBA00022692"/>
    </source>
</evidence>
<dbReference type="PANTHER" id="PTHR45941">
    <property type="entry name" value="ALPHA-N-ACETYLGALACTOSAMINIDE ALPHA-2,6-SIALYLTRANSFERASE 2-LIKE-RELATED"/>
    <property type="match status" value="1"/>
</dbReference>
<dbReference type="OrthoDB" id="10264956at2759"/>
<organism evidence="18 20">
    <name type="scientific">Acanthaster planci</name>
    <name type="common">Crown-of-thorns starfish</name>
    <dbReference type="NCBI Taxonomy" id="133434"/>
    <lineage>
        <taxon>Eukaryota</taxon>
        <taxon>Metazoa</taxon>
        <taxon>Echinodermata</taxon>
        <taxon>Eleutherozoa</taxon>
        <taxon>Asterozoa</taxon>
        <taxon>Asteroidea</taxon>
        <taxon>Valvatacea</taxon>
        <taxon>Valvatida</taxon>
        <taxon>Acanthasteridae</taxon>
        <taxon>Acanthaster</taxon>
    </lineage>
</organism>
<evidence type="ECO:0000256" key="13">
    <source>
        <dbReference type="ARBA" id="ARBA00036348"/>
    </source>
</evidence>
<comment type="catalytic activity">
    <reaction evidence="16">
        <text>a 3-O-[N-acetyl-alpha-D-galactosaminyl]-L-threonyl-[protein] + CMP-N-acetyl-beta-neuraminate = a 3-O-[N-acetyl-alpha-neuraminosyl-(2-&gt;6)-N-acetyl-alpha-D-galactosaminyl]-L-threonyl-[protein] + CMP + H(+)</text>
        <dbReference type="Rhea" id="RHEA:81643"/>
        <dbReference type="Rhea" id="RHEA-COMP:11689"/>
        <dbReference type="Rhea" id="RHEA-COMP:19720"/>
        <dbReference type="ChEBI" id="CHEBI:15378"/>
        <dbReference type="ChEBI" id="CHEBI:57812"/>
        <dbReference type="ChEBI" id="CHEBI:60377"/>
        <dbReference type="ChEBI" id="CHEBI:87075"/>
        <dbReference type="ChEBI" id="CHEBI:231970"/>
    </reaction>
    <physiologicalReaction direction="left-to-right" evidence="16">
        <dbReference type="Rhea" id="RHEA:81644"/>
    </physiologicalReaction>
</comment>
<feature type="transmembrane region" description="Helical" evidence="17">
    <location>
        <begin position="12"/>
        <end position="30"/>
    </location>
</feature>
<evidence type="ECO:0000256" key="1">
    <source>
        <dbReference type="ARBA" id="ARBA00004323"/>
    </source>
</evidence>
<evidence type="ECO:0000256" key="11">
    <source>
        <dbReference type="ARBA" id="ARBA00023157"/>
    </source>
</evidence>
<gene>
    <name evidence="19 20" type="primary">LOC110982145</name>
</gene>
<accession>A0A8B7YRZ7</accession>
<keyword evidence="9" id="KW-0333">Golgi apparatus</keyword>
<dbReference type="Gene3D" id="3.90.1480.20">
    <property type="entry name" value="Glycosyl transferase family 29"/>
    <property type="match status" value="1"/>
</dbReference>
<dbReference type="InterPro" id="IPR001675">
    <property type="entry name" value="Glyco_trans_29"/>
</dbReference>
<evidence type="ECO:0000256" key="3">
    <source>
        <dbReference type="ARBA" id="ARBA00006003"/>
    </source>
</evidence>
<keyword evidence="8 17" id="KW-1133">Transmembrane helix</keyword>
<evidence type="ECO:0000256" key="14">
    <source>
        <dbReference type="ARBA" id="ARBA00039109"/>
    </source>
</evidence>
<comment type="pathway">
    <text evidence="2">Protein modification; protein glycosylation.</text>
</comment>
<protein>
    <recommendedName>
        <fullName evidence="14">alpha-N-acetylgalactosaminide alpha-2,6-sialyltransferase</fullName>
        <ecNumber evidence="14">2.4.3.3</ecNumber>
    </recommendedName>
</protein>
<dbReference type="Proteomes" id="UP000694845">
    <property type="component" value="Unplaced"/>
</dbReference>
<keyword evidence="10 17" id="KW-0472">Membrane</keyword>
<evidence type="ECO:0000256" key="7">
    <source>
        <dbReference type="ARBA" id="ARBA00022968"/>
    </source>
</evidence>
<dbReference type="RefSeq" id="XP_022096054.1">
    <property type="nucleotide sequence ID" value="XM_022240362.1"/>
</dbReference>
<keyword evidence="12" id="KW-0325">Glycoprotein</keyword>
<evidence type="ECO:0000256" key="9">
    <source>
        <dbReference type="ARBA" id="ARBA00023034"/>
    </source>
</evidence>
<dbReference type="GO" id="GO:0001665">
    <property type="term" value="F:alpha-N-acetylgalactosaminide alpha-2,6-sialyltransferase activity"/>
    <property type="evidence" value="ECO:0007669"/>
    <property type="project" value="UniProtKB-EC"/>
</dbReference>
<keyword evidence="5" id="KW-0808">Transferase</keyword>
<sequence>MRMHFLKFVRNALAISVLVTVLMLYMYLYHVHRVDSSNSKKNVLNGAGTLQTLLKTAHVQVNLPRLTPHQVIKKTEALNSDEMSPRDLSETYLVKLKNATPEFSFRRNDFFSPSKCPKSLQKNLSANSWTSKLFHPEIKQLLTSTSISKAEYQRLVKYWMPFGFKYHKNFTYEELTEVLRLFPKANSIFDYTRWKVQPECISCAVVGNGGILRGSGMGKEIDGHDMVFRVNNCIRRGYEEDVGNRTTHLVLMDRSLRFTKREDIPRDEGIKYIFMPCREQDYKYISQAATSNSPKLHLHVSTSDVRILHPDFIRYVHKIWENTKSYRPTTGGMMFFTALHAGCDSVSVYGMGFTGQYSEHYYDKEFKKYKSVKGSHDFQREVEILKHLDQDELIRWYKRDVKEFNQRLPLPGESLAPPMKSAVNQSQLTSRRQSHRRAMIRETPYQLYRNAPDLVKLRLRAGLSRHWSNDRRLRDGIKFENLSIPLS</sequence>
<dbReference type="PANTHER" id="PTHR45941:SF6">
    <property type="entry name" value="ALPHA-N-ACETYLGALACTOSAMINIDE ALPHA-2,6-SIALYLTRANSFERASE 2-LIKE"/>
    <property type="match status" value="1"/>
</dbReference>
<name>A0A8B7YRZ7_ACAPL</name>
<evidence type="ECO:0000256" key="2">
    <source>
        <dbReference type="ARBA" id="ARBA00004922"/>
    </source>
</evidence>
<evidence type="ECO:0000256" key="12">
    <source>
        <dbReference type="ARBA" id="ARBA00023180"/>
    </source>
</evidence>
<evidence type="ECO:0000256" key="15">
    <source>
        <dbReference type="ARBA" id="ARBA00050664"/>
    </source>
</evidence>
<evidence type="ECO:0000256" key="4">
    <source>
        <dbReference type="ARBA" id="ARBA00022676"/>
    </source>
</evidence>
<reference evidence="19 20" key="1">
    <citation type="submission" date="2025-04" db="UniProtKB">
        <authorList>
            <consortium name="RefSeq"/>
        </authorList>
    </citation>
    <scope>IDENTIFICATION</scope>
</reference>